<dbReference type="OrthoDB" id="9810906at2"/>
<dbReference type="RefSeq" id="WP_109264104.1">
    <property type="nucleotide sequence ID" value="NZ_QEWP01000006.1"/>
</dbReference>
<dbReference type="InterPro" id="IPR019079">
    <property type="entry name" value="Capsule_synth_CapA"/>
</dbReference>
<dbReference type="SMART" id="SM00854">
    <property type="entry name" value="PGA_cap"/>
    <property type="match status" value="1"/>
</dbReference>
<evidence type="ECO:0000259" key="2">
    <source>
        <dbReference type="SMART" id="SM00854"/>
    </source>
</evidence>
<name>A0A2U2B939_9BACT</name>
<protein>
    <recommendedName>
        <fullName evidence="2">Capsule synthesis protein CapA domain-containing protein</fullName>
    </recommendedName>
</protein>
<dbReference type="CDD" id="cd07381">
    <property type="entry name" value="MPP_CapA"/>
    <property type="match status" value="1"/>
</dbReference>
<dbReference type="SUPFAM" id="SSF56300">
    <property type="entry name" value="Metallo-dependent phosphatases"/>
    <property type="match status" value="1"/>
</dbReference>
<evidence type="ECO:0000313" key="4">
    <source>
        <dbReference type="Proteomes" id="UP000244956"/>
    </source>
</evidence>
<dbReference type="PANTHER" id="PTHR33393">
    <property type="entry name" value="POLYGLUTAMINE SYNTHESIS ACCESSORY PROTEIN RV0574C-RELATED"/>
    <property type="match status" value="1"/>
</dbReference>
<organism evidence="3 4">
    <name type="scientific">Marinilabilia rubra</name>
    <dbReference type="NCBI Taxonomy" id="2162893"/>
    <lineage>
        <taxon>Bacteria</taxon>
        <taxon>Pseudomonadati</taxon>
        <taxon>Bacteroidota</taxon>
        <taxon>Bacteroidia</taxon>
        <taxon>Marinilabiliales</taxon>
        <taxon>Marinilabiliaceae</taxon>
        <taxon>Marinilabilia</taxon>
    </lineage>
</organism>
<keyword evidence="4" id="KW-1185">Reference proteome</keyword>
<dbReference type="InterPro" id="IPR052169">
    <property type="entry name" value="CW_Biosynth-Accessory"/>
</dbReference>
<reference evidence="3 4" key="1">
    <citation type="submission" date="2018-05" db="EMBL/GenBank/DDBJ databases">
        <title>Marinilabilia rubrum sp. nov., isolated from saltern sediment.</title>
        <authorList>
            <person name="Zhang R."/>
        </authorList>
    </citation>
    <scope>NUCLEOTIDE SEQUENCE [LARGE SCALE GENOMIC DNA]</scope>
    <source>
        <strain evidence="3 4">WTE16</strain>
    </source>
</reference>
<dbReference type="Proteomes" id="UP000244956">
    <property type="component" value="Unassembled WGS sequence"/>
</dbReference>
<proteinExistence type="inferred from homology"/>
<dbReference type="EMBL" id="QEWP01000006">
    <property type="protein sequence ID" value="PWD99563.1"/>
    <property type="molecule type" value="Genomic_DNA"/>
</dbReference>
<feature type="domain" description="Capsule synthesis protein CapA" evidence="2">
    <location>
        <begin position="3"/>
        <end position="234"/>
    </location>
</feature>
<gene>
    <name evidence="3" type="ORF">DDZ16_08900</name>
</gene>
<dbReference type="InterPro" id="IPR029052">
    <property type="entry name" value="Metallo-depent_PP-like"/>
</dbReference>
<comment type="caution">
    <text evidence="3">The sequence shown here is derived from an EMBL/GenBank/DDBJ whole genome shotgun (WGS) entry which is preliminary data.</text>
</comment>
<dbReference type="Pfam" id="PF09587">
    <property type="entry name" value="PGA_cap"/>
    <property type="match status" value="1"/>
</dbReference>
<evidence type="ECO:0000313" key="3">
    <source>
        <dbReference type="EMBL" id="PWD99563.1"/>
    </source>
</evidence>
<sequence>MAELFIAGDLLNALTTEDFLDKSMKEIIRKSDFSICNFEAPVDSDGQVIPKAGSWKSQKLQTVKILKENGFDMLLLANNHICDYGYEGLKATLDEIHFQGLHPIGAGLSSEEAYMPMIRNIGGLKIGYINASEAQFGQIASDHEDRGGYAWINHRRINEIVTSLKKEVDVLIFLAHAGLENYDVPLIEWRDRYKELCDLGADCVVAAHPHVPQGYEYYNGKPIFYSLGNFFFPKTVKNHTEDGLSLLLKIDEKKKISGEFIYHRIENGWLKRITEEESTISVDRLNGLLKEETYNKLVKELYPKAYESMSLKYFHSVFQVPASGDSLPKRIKKILVQLFFKNHRKRSRELLLLHLVRNETNRYVTQRTLQMKAEGSDDT</sequence>
<accession>A0A2U2B939</accession>
<evidence type="ECO:0000256" key="1">
    <source>
        <dbReference type="ARBA" id="ARBA00005662"/>
    </source>
</evidence>
<dbReference type="PANTHER" id="PTHR33393:SF13">
    <property type="entry name" value="PGA BIOSYNTHESIS PROTEIN CAPA"/>
    <property type="match status" value="1"/>
</dbReference>
<dbReference type="Gene3D" id="3.60.21.10">
    <property type="match status" value="1"/>
</dbReference>
<dbReference type="AlphaFoldDB" id="A0A2U2B939"/>
<comment type="similarity">
    <text evidence="1">Belongs to the CapA family.</text>
</comment>